<sequence>MVHAAGVNRDGLVTTMTEDQLDEVFAAKAHGALHLHELTLDHRPAAFVLFSSASGILGGPGQANYAAANGFLDALAVHRRSLGLPATSLAWGLWAEETGMGGRLSAADLRRMARNGMGALSGTEALGLLDRALATDRPLLVPARLELEALRAAAASRPVPHLLRGLVRPALRRAATGPVQEDGLVRRLSGLADGDRRAALLDLVRARLADILGHDGPAAIDPDRGLGEQGLDSLTGVELRNRLSAATGLALPATLVFDHPSPAAIAAHLDGSLFTAGAGLLAELDTLSAGSLDEEALAELTGRLEAALHRLRRTTEADFDLDGASVTELMEYIDSDLGL</sequence>
<dbReference type="Pfam" id="PF00550">
    <property type="entry name" value="PP-binding"/>
    <property type="match status" value="1"/>
</dbReference>
<dbReference type="Proteomes" id="UP001501842">
    <property type="component" value="Unassembled WGS sequence"/>
</dbReference>
<dbReference type="InterPro" id="IPR020806">
    <property type="entry name" value="PKS_PP-bd"/>
</dbReference>
<dbReference type="InterPro" id="IPR057326">
    <property type="entry name" value="KR_dom"/>
</dbReference>
<evidence type="ECO:0000256" key="3">
    <source>
        <dbReference type="ARBA" id="ARBA00022679"/>
    </source>
</evidence>
<dbReference type="SMART" id="SM00823">
    <property type="entry name" value="PKS_PP"/>
    <property type="match status" value="1"/>
</dbReference>
<name>A0ABP6H5Y1_9ACTN</name>
<dbReference type="PANTHER" id="PTHR43775:SF51">
    <property type="entry name" value="INACTIVE PHENOLPHTHIOCEROL SYNTHESIS POLYKETIDE SYNTHASE TYPE I PKS1-RELATED"/>
    <property type="match status" value="1"/>
</dbReference>
<feature type="domain" description="Carrier" evidence="4">
    <location>
        <begin position="198"/>
        <end position="273"/>
    </location>
</feature>
<dbReference type="Gene3D" id="3.40.50.720">
    <property type="entry name" value="NAD(P)-binding Rossmann-like Domain"/>
    <property type="match status" value="1"/>
</dbReference>
<comment type="caution">
    <text evidence="5">The sequence shown here is derived from an EMBL/GenBank/DDBJ whole genome shotgun (WGS) entry which is preliminary data.</text>
</comment>
<keyword evidence="1" id="KW-0596">Phosphopantetheine</keyword>
<keyword evidence="3" id="KW-0808">Transferase</keyword>
<protein>
    <recommendedName>
        <fullName evidence="4">Carrier domain-containing protein</fullName>
    </recommendedName>
</protein>
<dbReference type="SUPFAM" id="SSF51735">
    <property type="entry name" value="NAD(P)-binding Rossmann-fold domains"/>
    <property type="match status" value="1"/>
</dbReference>
<dbReference type="Gene3D" id="1.10.1200.10">
    <property type="entry name" value="ACP-like"/>
    <property type="match status" value="1"/>
</dbReference>
<organism evidence="5 6">
    <name type="scientific">Actinocorallia aurantiaca</name>
    <dbReference type="NCBI Taxonomy" id="46204"/>
    <lineage>
        <taxon>Bacteria</taxon>
        <taxon>Bacillati</taxon>
        <taxon>Actinomycetota</taxon>
        <taxon>Actinomycetes</taxon>
        <taxon>Streptosporangiales</taxon>
        <taxon>Thermomonosporaceae</taxon>
        <taxon>Actinocorallia</taxon>
    </lineage>
</organism>
<dbReference type="Pfam" id="PF08659">
    <property type="entry name" value="KR"/>
    <property type="match status" value="1"/>
</dbReference>
<dbReference type="InterPro" id="IPR013968">
    <property type="entry name" value="PKS_KR"/>
</dbReference>
<reference evidence="6" key="1">
    <citation type="journal article" date="2019" name="Int. J. Syst. Evol. Microbiol.">
        <title>The Global Catalogue of Microorganisms (GCM) 10K type strain sequencing project: providing services to taxonomists for standard genome sequencing and annotation.</title>
        <authorList>
            <consortium name="The Broad Institute Genomics Platform"/>
            <consortium name="The Broad Institute Genome Sequencing Center for Infectious Disease"/>
            <person name="Wu L."/>
            <person name="Ma J."/>
        </authorList>
    </citation>
    <scope>NUCLEOTIDE SEQUENCE [LARGE SCALE GENOMIC DNA]</scope>
    <source>
        <strain evidence="6">JCM 8201</strain>
    </source>
</reference>
<dbReference type="PROSITE" id="PS50075">
    <property type="entry name" value="CARRIER"/>
    <property type="match status" value="1"/>
</dbReference>
<dbReference type="InterPro" id="IPR036736">
    <property type="entry name" value="ACP-like_sf"/>
</dbReference>
<evidence type="ECO:0000313" key="6">
    <source>
        <dbReference type="Proteomes" id="UP001501842"/>
    </source>
</evidence>
<dbReference type="InterPro" id="IPR036291">
    <property type="entry name" value="NAD(P)-bd_dom_sf"/>
</dbReference>
<dbReference type="SMART" id="SM01294">
    <property type="entry name" value="PKS_PP_betabranch"/>
    <property type="match status" value="1"/>
</dbReference>
<evidence type="ECO:0000313" key="5">
    <source>
        <dbReference type="EMBL" id="GAA2736552.1"/>
    </source>
</evidence>
<dbReference type="InterPro" id="IPR009081">
    <property type="entry name" value="PP-bd_ACP"/>
</dbReference>
<dbReference type="PANTHER" id="PTHR43775">
    <property type="entry name" value="FATTY ACID SYNTHASE"/>
    <property type="match status" value="1"/>
</dbReference>
<keyword evidence="6" id="KW-1185">Reference proteome</keyword>
<evidence type="ECO:0000259" key="4">
    <source>
        <dbReference type="PROSITE" id="PS50075"/>
    </source>
</evidence>
<proteinExistence type="predicted"/>
<evidence type="ECO:0000256" key="1">
    <source>
        <dbReference type="ARBA" id="ARBA00022450"/>
    </source>
</evidence>
<gene>
    <name evidence="5" type="ORF">GCM10010439_63890</name>
</gene>
<evidence type="ECO:0000256" key="2">
    <source>
        <dbReference type="ARBA" id="ARBA00022553"/>
    </source>
</evidence>
<dbReference type="SMART" id="SM00822">
    <property type="entry name" value="PKS_KR"/>
    <property type="match status" value="1"/>
</dbReference>
<dbReference type="InterPro" id="IPR050091">
    <property type="entry name" value="PKS_NRPS_Biosynth_Enz"/>
</dbReference>
<dbReference type="SUPFAM" id="SSF47336">
    <property type="entry name" value="ACP-like"/>
    <property type="match status" value="1"/>
</dbReference>
<dbReference type="EMBL" id="BAAATZ010000033">
    <property type="protein sequence ID" value="GAA2736552.1"/>
    <property type="molecule type" value="Genomic_DNA"/>
</dbReference>
<keyword evidence="2" id="KW-0597">Phosphoprotein</keyword>
<accession>A0ABP6H5Y1</accession>